<gene>
    <name evidence="1" type="ORF">CK203_096089</name>
</gene>
<dbReference type="AlphaFoldDB" id="A0A438CN54"/>
<dbReference type="EMBL" id="QGNW01002167">
    <property type="protein sequence ID" value="RVW24631.1"/>
    <property type="molecule type" value="Genomic_DNA"/>
</dbReference>
<comment type="caution">
    <text evidence="1">The sequence shown here is derived from an EMBL/GenBank/DDBJ whole genome shotgun (WGS) entry which is preliminary data.</text>
</comment>
<evidence type="ECO:0008006" key="3">
    <source>
        <dbReference type="Google" id="ProtNLM"/>
    </source>
</evidence>
<protein>
    <recommendedName>
        <fullName evidence="3">DUF4219 domain-containing protein</fullName>
    </recommendedName>
</protein>
<reference evidence="1 2" key="1">
    <citation type="journal article" date="2018" name="PLoS Genet.">
        <title>Population sequencing reveals clonal diversity and ancestral inbreeding in the grapevine cultivar Chardonnay.</title>
        <authorList>
            <person name="Roach M.J."/>
            <person name="Johnson D.L."/>
            <person name="Bohlmann J."/>
            <person name="van Vuuren H.J."/>
            <person name="Jones S.J."/>
            <person name="Pretorius I.S."/>
            <person name="Schmidt S.A."/>
            <person name="Borneman A.R."/>
        </authorList>
    </citation>
    <scope>NUCLEOTIDE SEQUENCE [LARGE SCALE GENOMIC DNA]</scope>
    <source>
        <strain evidence="2">cv. Chardonnay</strain>
        <tissue evidence="1">Leaf</tissue>
    </source>
</reference>
<evidence type="ECO:0000313" key="2">
    <source>
        <dbReference type="Proteomes" id="UP000288805"/>
    </source>
</evidence>
<accession>A0A438CN54</accession>
<evidence type="ECO:0000313" key="1">
    <source>
        <dbReference type="EMBL" id="RVW24631.1"/>
    </source>
</evidence>
<name>A0A438CN54_VITVI</name>
<dbReference type="Proteomes" id="UP000288805">
    <property type="component" value="Unassembled WGS sequence"/>
</dbReference>
<sequence length="130" mass="14539">MTSEASLNALAPPVFDGINYQVWVVRMEAYLDVVICGKLFRLKLTAKKVMEITYEEKHSLEMYPLNGFSSNSLSLMQLAMARASHIAFAIQENPTFKPPPQRLARDKLVHLNGWRSLALSSVGPGDLKAF</sequence>
<proteinExistence type="predicted"/>
<organism evidence="1 2">
    <name type="scientific">Vitis vinifera</name>
    <name type="common">Grape</name>
    <dbReference type="NCBI Taxonomy" id="29760"/>
    <lineage>
        <taxon>Eukaryota</taxon>
        <taxon>Viridiplantae</taxon>
        <taxon>Streptophyta</taxon>
        <taxon>Embryophyta</taxon>
        <taxon>Tracheophyta</taxon>
        <taxon>Spermatophyta</taxon>
        <taxon>Magnoliopsida</taxon>
        <taxon>eudicotyledons</taxon>
        <taxon>Gunneridae</taxon>
        <taxon>Pentapetalae</taxon>
        <taxon>rosids</taxon>
        <taxon>Vitales</taxon>
        <taxon>Vitaceae</taxon>
        <taxon>Viteae</taxon>
        <taxon>Vitis</taxon>
    </lineage>
</organism>